<dbReference type="InterPro" id="IPR005543">
    <property type="entry name" value="PASTA_dom"/>
</dbReference>
<feature type="domain" description="PASTA" evidence="3">
    <location>
        <begin position="126"/>
        <end position="193"/>
    </location>
</feature>
<dbReference type="PROSITE" id="PS51178">
    <property type="entry name" value="PASTA"/>
    <property type="match status" value="3"/>
</dbReference>
<feature type="region of interest" description="Disordered" evidence="1">
    <location>
        <begin position="163"/>
        <end position="182"/>
    </location>
</feature>
<reference evidence="4" key="1">
    <citation type="submission" date="2020-07" db="EMBL/GenBank/DDBJ databases">
        <title>Huge and variable diversity of episymbiotic CPR bacteria and DPANN archaea in groundwater ecosystems.</title>
        <authorList>
            <person name="He C.Y."/>
            <person name="Keren R."/>
            <person name="Whittaker M."/>
            <person name="Farag I.F."/>
            <person name="Doudna J."/>
            <person name="Cate J.H.D."/>
            <person name="Banfield J.F."/>
        </authorList>
    </citation>
    <scope>NUCLEOTIDE SEQUENCE</scope>
    <source>
        <strain evidence="4">NC_groundwater_1813_Pr3_B-0.1um_71_17</strain>
    </source>
</reference>
<evidence type="ECO:0000313" key="4">
    <source>
        <dbReference type="EMBL" id="MBI5168294.1"/>
    </source>
</evidence>
<name>A0A933SE37_UNCEI</name>
<evidence type="ECO:0000313" key="5">
    <source>
        <dbReference type="Proteomes" id="UP000696931"/>
    </source>
</evidence>
<keyword evidence="2" id="KW-0812">Transmembrane</keyword>
<comment type="caution">
    <text evidence="4">The sequence shown here is derived from an EMBL/GenBank/DDBJ whole genome shotgun (WGS) entry which is preliminary data.</text>
</comment>
<evidence type="ECO:0000259" key="3">
    <source>
        <dbReference type="PROSITE" id="PS51178"/>
    </source>
</evidence>
<feature type="region of interest" description="Disordered" evidence="1">
    <location>
        <begin position="1"/>
        <end position="22"/>
    </location>
</feature>
<dbReference type="Gene3D" id="3.30.10.20">
    <property type="match status" value="3"/>
</dbReference>
<feature type="compositionally biased region" description="Pro residues" evidence="1">
    <location>
        <begin position="1"/>
        <end position="11"/>
    </location>
</feature>
<evidence type="ECO:0000256" key="1">
    <source>
        <dbReference type="SAM" id="MobiDB-lite"/>
    </source>
</evidence>
<organism evidence="4 5">
    <name type="scientific">Eiseniibacteriota bacterium</name>
    <dbReference type="NCBI Taxonomy" id="2212470"/>
    <lineage>
        <taxon>Bacteria</taxon>
        <taxon>Candidatus Eiseniibacteriota</taxon>
    </lineage>
</organism>
<feature type="domain" description="PASTA" evidence="3">
    <location>
        <begin position="196"/>
        <end position="259"/>
    </location>
</feature>
<accession>A0A933SE37</accession>
<keyword evidence="2" id="KW-0472">Membrane</keyword>
<sequence>MSEESPAPPAPSGGAGTPDRRRKSGLRDSLFMAVLALAAFAVGFGLFNGWVMPQLIHGTGEVQVPDLANLTFEQAEAALQPTGLVLSRAGERFDPGVPRGFVLSQDPPAGTPVRGKRRVLVTVSLGEEYSSVPELFGESRRSAQVLLERAGLRVGGITRAPSDQVGQDLVGGSDPPAESVLPRNSPVALLVSTGPGPEEYVMPDYTGREIGGVRRQLEAMGFRVLVPPAAPSVGSIVAQAPPAGSRVSRDAQIVLQATSRVIR</sequence>
<gene>
    <name evidence="4" type="ORF">HZA61_02280</name>
</gene>
<dbReference type="SUPFAM" id="SSF54184">
    <property type="entry name" value="Penicillin-binding protein 2x (pbp-2x), c-terminal domain"/>
    <property type="match status" value="1"/>
</dbReference>
<dbReference type="CDD" id="cd06577">
    <property type="entry name" value="PASTA_pknB"/>
    <property type="match status" value="3"/>
</dbReference>
<evidence type="ECO:0000256" key="2">
    <source>
        <dbReference type="SAM" id="Phobius"/>
    </source>
</evidence>
<feature type="transmembrane region" description="Helical" evidence="2">
    <location>
        <begin position="30"/>
        <end position="51"/>
    </location>
</feature>
<feature type="domain" description="PASTA" evidence="3">
    <location>
        <begin position="58"/>
        <end position="124"/>
    </location>
</feature>
<dbReference type="SMART" id="SM00740">
    <property type="entry name" value="PASTA"/>
    <property type="match status" value="3"/>
</dbReference>
<dbReference type="Proteomes" id="UP000696931">
    <property type="component" value="Unassembled WGS sequence"/>
</dbReference>
<dbReference type="AlphaFoldDB" id="A0A933SE37"/>
<protein>
    <submittedName>
        <fullName evidence="4">PASTA domain-containing protein</fullName>
    </submittedName>
</protein>
<dbReference type="Pfam" id="PF03793">
    <property type="entry name" value="PASTA"/>
    <property type="match status" value="3"/>
</dbReference>
<keyword evidence="2" id="KW-1133">Transmembrane helix</keyword>
<proteinExistence type="predicted"/>
<dbReference type="EMBL" id="JACRIW010000020">
    <property type="protein sequence ID" value="MBI5168294.1"/>
    <property type="molecule type" value="Genomic_DNA"/>
</dbReference>